<sequence>MECAVERPPPVCDLGGERREVVRVVDVKLDHVGGRGQRLGGALGQATSTPESGEQHLGAALLCEPCDGVGDRVPVQDAGDQQLAAFEHHEASSAWVAVGRAPARQRTSTFAAQAR</sequence>
<gene>
    <name evidence="1" type="ORF">UFOPK3423_01469</name>
</gene>
<evidence type="ECO:0000313" key="1">
    <source>
        <dbReference type="EMBL" id="CAB4882312.1"/>
    </source>
</evidence>
<name>A0A6J7EG64_9ZZZZ</name>
<dbReference type="EMBL" id="CAFBLQ010000203">
    <property type="protein sequence ID" value="CAB4882312.1"/>
    <property type="molecule type" value="Genomic_DNA"/>
</dbReference>
<dbReference type="AlphaFoldDB" id="A0A6J7EG64"/>
<organism evidence="1">
    <name type="scientific">freshwater metagenome</name>
    <dbReference type="NCBI Taxonomy" id="449393"/>
    <lineage>
        <taxon>unclassified sequences</taxon>
        <taxon>metagenomes</taxon>
        <taxon>ecological metagenomes</taxon>
    </lineage>
</organism>
<protein>
    <submittedName>
        <fullName evidence="1">Unannotated protein</fullName>
    </submittedName>
</protein>
<reference evidence="1" key="1">
    <citation type="submission" date="2020-05" db="EMBL/GenBank/DDBJ databases">
        <authorList>
            <person name="Chiriac C."/>
            <person name="Salcher M."/>
            <person name="Ghai R."/>
            <person name="Kavagutti S V."/>
        </authorList>
    </citation>
    <scope>NUCLEOTIDE SEQUENCE</scope>
</reference>
<accession>A0A6J7EG64</accession>
<proteinExistence type="predicted"/>